<evidence type="ECO:0000256" key="2">
    <source>
        <dbReference type="SAM" id="Phobius"/>
    </source>
</evidence>
<dbReference type="EMBL" id="DVAB01000004">
    <property type="protein sequence ID" value="HIJ99952.1"/>
    <property type="molecule type" value="Genomic_DNA"/>
</dbReference>
<keyword evidence="2" id="KW-0472">Membrane</keyword>
<evidence type="ECO:0000313" key="3">
    <source>
        <dbReference type="EMBL" id="HIJ99952.1"/>
    </source>
</evidence>
<dbReference type="Proteomes" id="UP000646946">
    <property type="component" value="Unassembled WGS sequence"/>
</dbReference>
<keyword evidence="2" id="KW-1133">Transmembrane helix</keyword>
<evidence type="ECO:0000256" key="1">
    <source>
        <dbReference type="SAM" id="MobiDB-lite"/>
    </source>
</evidence>
<keyword evidence="4" id="KW-1185">Reference proteome</keyword>
<feature type="transmembrane region" description="Helical" evidence="2">
    <location>
        <begin position="124"/>
        <end position="143"/>
    </location>
</feature>
<gene>
    <name evidence="3" type="ORF">H1016_00250</name>
</gene>
<feature type="transmembrane region" description="Helical" evidence="2">
    <location>
        <begin position="351"/>
        <end position="370"/>
    </location>
</feature>
<feature type="compositionally biased region" description="Polar residues" evidence="1">
    <location>
        <begin position="295"/>
        <end position="311"/>
    </location>
</feature>
<feature type="transmembrane region" description="Helical" evidence="2">
    <location>
        <begin position="149"/>
        <end position="172"/>
    </location>
</feature>
<reference evidence="3 4" key="1">
    <citation type="journal article" name="Nat. Commun.">
        <title>Undinarchaeota illuminate DPANN phylogeny and the impact of gene transfer on archaeal evolution.</title>
        <authorList>
            <person name="Dombrowski N."/>
            <person name="Williams T.A."/>
            <person name="Sun J."/>
            <person name="Woodcroft B.J."/>
            <person name="Lee J.H."/>
            <person name="Minh B.Q."/>
            <person name="Rinke C."/>
            <person name="Spang A."/>
        </authorList>
    </citation>
    <scope>NUCLEOTIDE SEQUENCE [LARGE SCALE GENOMIC DNA]</scope>
    <source>
        <strain evidence="3">MAG_bin1129</strain>
    </source>
</reference>
<sequence>MAIQDFLAGNFLAFAVIASGSLWMLLAIFAPFNKAVGKALSSAIPCIGSLCACFCGFFGPWLQPLTTIMLLIYTVAMLIFNPLPIAIVLAIIGIFVGVFGVLLKKLPPHELEIMGIPFASRKYNSFWMVLFSIGMIFYTMFLFPIGAIFGFIFLILLVVGVIAGIVLIAVFAPEVVAPMAAELGVGGAAAGMAGVEGVAAGGEMMGGGEFAGMAEQGAGALRGMGAAGKGMGGMGGMPGIGAEEQSMVQEVKGVQQNIVNEAEGALAAQRTASQTEIASAQSELKEAQKAKDPQLEQTARQRLNSAQQRFQESGERSQKLFGSLQDSTEDSEGGRFGRHFDSSGKMATWEILILGILVFFFVIVVAAYVIPENTPAYNGVKFLFDGIKFGVDAIWRGILNFGDWLISWLGSQFTPCEIGATGVPCKILQQRSCEPFCISPSGREAPWKGFEIKKLEVVPATIFDYQKFSILSEFANEGSGDSTFATVGEPTFGFFQAGGKLRCEWGLGGIIFWEPTCRKVFPIVEGSSITTLTSGKCAKAGGEFEAPCTLEPGEVSQMRWFGFDIEEGVIRKGITVKPDISISMDYFFLVPNDVVGSMAVQTFQEQLATSTVEKKEKRIINKINRVYSPPGPLMIAMGTAEDQVISTIPTLFLVQFANKGKGVVSELHKEKMKLYLPPDFRPYQSPSGEEICDFETLWHSDPNGDGVITLADLSPIEREKWNPGPGFEDHIIYEPNESLLEIAQTRNPLETPTYFCVLNTPVNVEKVKTYDFKMRVTEYLYTESKRTRLSIMGTALDVTPATTPAGEQTKSFSLGRCPLRTGGWCSSHQTLEFKDESGKNPKEYNVKEITVNARHGGEWGCADSRILITAQNAAGGNVPPPEKLLSDPNAPLGITEPAPSQGRRGITVVFPEAVRIQKVRAASVGHGFGIPCPFIDDVTAVITYTE</sequence>
<comment type="caution">
    <text evidence="3">The sequence shown here is derived from an EMBL/GenBank/DDBJ whole genome shotgun (WGS) entry which is preliminary data.</text>
</comment>
<dbReference type="AlphaFoldDB" id="A0A832V0B8"/>
<feature type="compositionally biased region" description="Basic and acidic residues" evidence="1">
    <location>
        <begin position="283"/>
        <end position="294"/>
    </location>
</feature>
<feature type="transmembrane region" description="Helical" evidence="2">
    <location>
        <begin position="42"/>
        <end position="62"/>
    </location>
</feature>
<organism evidence="3 4">
    <name type="scientific">Candidatus Naiadarchaeum limnaeum</name>
    <dbReference type="NCBI Taxonomy" id="2756139"/>
    <lineage>
        <taxon>Archaea</taxon>
        <taxon>Candidatus Undinarchaeota</taxon>
        <taxon>Candidatus Undinarchaeia</taxon>
        <taxon>Candidatus Naiadarchaeales</taxon>
        <taxon>Candidatus Naiadarchaeaceae</taxon>
        <taxon>Candidatus Naiadarchaeum</taxon>
    </lineage>
</organism>
<feature type="transmembrane region" description="Helical" evidence="2">
    <location>
        <begin position="82"/>
        <end position="103"/>
    </location>
</feature>
<accession>A0A832V0B8</accession>
<feature type="transmembrane region" description="Helical" evidence="2">
    <location>
        <begin position="6"/>
        <end position="30"/>
    </location>
</feature>
<proteinExistence type="predicted"/>
<keyword evidence="2" id="KW-0812">Transmembrane</keyword>
<feature type="region of interest" description="Disordered" evidence="1">
    <location>
        <begin position="277"/>
        <end position="339"/>
    </location>
</feature>
<evidence type="ECO:0000313" key="4">
    <source>
        <dbReference type="Proteomes" id="UP000646946"/>
    </source>
</evidence>
<protein>
    <submittedName>
        <fullName evidence="3">Uncharacterized protein</fullName>
    </submittedName>
</protein>
<name>A0A832V0B8_9ARCH</name>